<accession>A0A0V1MKK4</accession>
<gene>
    <name evidence="1" type="ORF">T10_10617</name>
</gene>
<evidence type="ECO:0000313" key="1">
    <source>
        <dbReference type="EMBL" id="KRZ72122.1"/>
    </source>
</evidence>
<protein>
    <submittedName>
        <fullName evidence="1">Uncharacterized protein</fullName>
    </submittedName>
</protein>
<organism evidence="1 2">
    <name type="scientific">Trichinella papuae</name>
    <dbReference type="NCBI Taxonomy" id="268474"/>
    <lineage>
        <taxon>Eukaryota</taxon>
        <taxon>Metazoa</taxon>
        <taxon>Ecdysozoa</taxon>
        <taxon>Nematoda</taxon>
        <taxon>Enoplea</taxon>
        <taxon>Dorylaimia</taxon>
        <taxon>Trichinellida</taxon>
        <taxon>Trichinellidae</taxon>
        <taxon>Trichinella</taxon>
    </lineage>
</organism>
<proteinExistence type="predicted"/>
<reference evidence="1 2" key="1">
    <citation type="submission" date="2015-01" db="EMBL/GenBank/DDBJ databases">
        <title>Evolution of Trichinella species and genotypes.</title>
        <authorList>
            <person name="Korhonen P.K."/>
            <person name="Edoardo P."/>
            <person name="Giuseppe L.R."/>
            <person name="Gasser R.B."/>
        </authorList>
    </citation>
    <scope>NUCLEOTIDE SEQUENCE [LARGE SCALE GENOMIC DNA]</scope>
    <source>
        <strain evidence="1">ISS1980</strain>
    </source>
</reference>
<keyword evidence="2" id="KW-1185">Reference proteome</keyword>
<evidence type="ECO:0000313" key="2">
    <source>
        <dbReference type="Proteomes" id="UP000054843"/>
    </source>
</evidence>
<name>A0A0V1MKK4_9BILA</name>
<dbReference type="EMBL" id="JYDO01000084">
    <property type="protein sequence ID" value="KRZ72122.1"/>
    <property type="molecule type" value="Genomic_DNA"/>
</dbReference>
<comment type="caution">
    <text evidence="1">The sequence shown here is derived from an EMBL/GenBank/DDBJ whole genome shotgun (WGS) entry which is preliminary data.</text>
</comment>
<sequence length="62" mass="7015">MNMRLALICEIKALQVCHFCLEYFFGNQFFLSNGPSSDKDNIFVPVKKGVMQSSKAVKITNL</sequence>
<dbReference type="AlphaFoldDB" id="A0A0V1MKK4"/>
<dbReference type="Proteomes" id="UP000054843">
    <property type="component" value="Unassembled WGS sequence"/>
</dbReference>